<dbReference type="EMBL" id="CAEKDK010000003">
    <property type="protein sequence ID" value="CAB4274144.1"/>
    <property type="molecule type" value="Genomic_DNA"/>
</dbReference>
<name>A0A6J5UFF4_PRUAR</name>
<dbReference type="Proteomes" id="UP000507222">
    <property type="component" value="Unassembled WGS sequence"/>
</dbReference>
<protein>
    <submittedName>
        <fullName evidence="1">Uncharacterized protein</fullName>
    </submittedName>
</protein>
<gene>
    <name evidence="1" type="ORF">CURHAP_LOCUS22554</name>
</gene>
<evidence type="ECO:0000313" key="2">
    <source>
        <dbReference type="Proteomes" id="UP000507222"/>
    </source>
</evidence>
<accession>A0A6J5UFF4</accession>
<organism evidence="1 2">
    <name type="scientific">Prunus armeniaca</name>
    <name type="common">Apricot</name>
    <name type="synonym">Armeniaca vulgaris</name>
    <dbReference type="NCBI Taxonomy" id="36596"/>
    <lineage>
        <taxon>Eukaryota</taxon>
        <taxon>Viridiplantae</taxon>
        <taxon>Streptophyta</taxon>
        <taxon>Embryophyta</taxon>
        <taxon>Tracheophyta</taxon>
        <taxon>Spermatophyta</taxon>
        <taxon>Magnoliopsida</taxon>
        <taxon>eudicotyledons</taxon>
        <taxon>Gunneridae</taxon>
        <taxon>Pentapetalae</taxon>
        <taxon>rosids</taxon>
        <taxon>fabids</taxon>
        <taxon>Rosales</taxon>
        <taxon>Rosaceae</taxon>
        <taxon>Amygdaloideae</taxon>
        <taxon>Amygdaleae</taxon>
        <taxon>Prunus</taxon>
    </lineage>
</organism>
<sequence>MLGLVGIDPNKKAPSTSYAFRAKELNQLHHSVFFYTRKALSLAAVITVIVRPLRVDVESNV</sequence>
<evidence type="ECO:0000313" key="1">
    <source>
        <dbReference type="EMBL" id="CAB4274144.1"/>
    </source>
</evidence>
<proteinExistence type="predicted"/>
<dbReference type="AlphaFoldDB" id="A0A6J5UFF4"/>
<reference evidence="1 2" key="1">
    <citation type="submission" date="2020-05" db="EMBL/GenBank/DDBJ databases">
        <authorList>
            <person name="Campoy J."/>
            <person name="Schneeberger K."/>
            <person name="Spophaly S."/>
        </authorList>
    </citation>
    <scope>NUCLEOTIDE SEQUENCE [LARGE SCALE GENOMIC DNA]</scope>
    <source>
        <strain evidence="1">PruArmRojPasFocal</strain>
    </source>
</reference>